<dbReference type="FunFam" id="2.160.20.10:FF:000026">
    <property type="entry name" value="Exo-beta-1,3-glucanase Exg0"/>
    <property type="match status" value="1"/>
</dbReference>
<dbReference type="EMBL" id="KV744864">
    <property type="protein sequence ID" value="OCK83287.1"/>
    <property type="molecule type" value="Genomic_DNA"/>
</dbReference>
<dbReference type="GO" id="GO:0005506">
    <property type="term" value="F:iron ion binding"/>
    <property type="evidence" value="ECO:0007669"/>
    <property type="project" value="InterPro"/>
</dbReference>
<dbReference type="GO" id="GO:0016705">
    <property type="term" value="F:oxidoreductase activity, acting on paired donors, with incorporation or reduction of molecular oxygen"/>
    <property type="evidence" value="ECO:0007669"/>
    <property type="project" value="InterPro"/>
</dbReference>
<feature type="domain" description="Rhamnogalacturonase A/B/Epimerase-like pectate lyase" evidence="1">
    <location>
        <begin position="610"/>
        <end position="677"/>
    </location>
</feature>
<feature type="domain" description="Rhamnogalacturonase A/B/Epimerase-like pectate lyase" evidence="1">
    <location>
        <begin position="258"/>
        <end position="479"/>
    </location>
</feature>
<dbReference type="InterPro" id="IPR011050">
    <property type="entry name" value="Pectin_lyase_fold/virulence"/>
</dbReference>
<keyword evidence="2" id="KW-0378">Hydrolase</keyword>
<dbReference type="GO" id="GO:0004497">
    <property type="term" value="F:monooxygenase activity"/>
    <property type="evidence" value="ECO:0007669"/>
    <property type="project" value="InterPro"/>
</dbReference>
<dbReference type="InterPro" id="IPR039279">
    <property type="entry name" value="QRT3-like"/>
</dbReference>
<evidence type="ECO:0000313" key="3">
    <source>
        <dbReference type="Proteomes" id="UP000250266"/>
    </source>
</evidence>
<dbReference type="InterPro" id="IPR036396">
    <property type="entry name" value="Cyt_P450_sf"/>
</dbReference>
<dbReference type="PANTHER" id="PTHR33928">
    <property type="entry name" value="POLYGALACTURONASE QRT3"/>
    <property type="match status" value="1"/>
</dbReference>
<reference evidence="2 3" key="1">
    <citation type="journal article" date="2016" name="Nat. Commun.">
        <title>Ectomycorrhizal ecology is imprinted in the genome of the dominant symbiotic fungus Cenococcum geophilum.</title>
        <authorList>
            <consortium name="DOE Joint Genome Institute"/>
            <person name="Peter M."/>
            <person name="Kohler A."/>
            <person name="Ohm R.A."/>
            <person name="Kuo A."/>
            <person name="Krutzmann J."/>
            <person name="Morin E."/>
            <person name="Arend M."/>
            <person name="Barry K.W."/>
            <person name="Binder M."/>
            <person name="Choi C."/>
            <person name="Clum A."/>
            <person name="Copeland A."/>
            <person name="Grisel N."/>
            <person name="Haridas S."/>
            <person name="Kipfer T."/>
            <person name="LaButti K."/>
            <person name="Lindquist E."/>
            <person name="Lipzen A."/>
            <person name="Maire R."/>
            <person name="Meier B."/>
            <person name="Mihaltcheva S."/>
            <person name="Molinier V."/>
            <person name="Murat C."/>
            <person name="Poggeler S."/>
            <person name="Quandt C.A."/>
            <person name="Sperisen C."/>
            <person name="Tritt A."/>
            <person name="Tisserant E."/>
            <person name="Crous P.W."/>
            <person name="Henrissat B."/>
            <person name="Nehls U."/>
            <person name="Egli S."/>
            <person name="Spatafora J.W."/>
            <person name="Grigoriev I.V."/>
            <person name="Martin F.M."/>
        </authorList>
    </citation>
    <scope>NUCLEOTIDE SEQUENCE [LARGE SCALE GENOMIC DNA]</scope>
    <source>
        <strain evidence="2 3">CBS 459.81</strain>
    </source>
</reference>
<name>A0A8E2EFW8_9PEZI</name>
<dbReference type="GO" id="GO:0004650">
    <property type="term" value="F:polygalacturonase activity"/>
    <property type="evidence" value="ECO:0007669"/>
    <property type="project" value="InterPro"/>
</dbReference>
<dbReference type="FunFam" id="2.160.20.10:FF:000023">
    <property type="entry name" value="Exo-beta-1,3-glucanase Exg0"/>
    <property type="match status" value="1"/>
</dbReference>
<dbReference type="Gene3D" id="2.160.20.10">
    <property type="entry name" value="Single-stranded right-handed beta-helix, Pectin lyase-like"/>
    <property type="match status" value="2"/>
</dbReference>
<dbReference type="Pfam" id="PF12708">
    <property type="entry name" value="Pect-lyase_RHGA_epim"/>
    <property type="match status" value="2"/>
</dbReference>
<dbReference type="SUPFAM" id="SSF51126">
    <property type="entry name" value="Pectin lyase-like"/>
    <property type="match status" value="2"/>
</dbReference>
<dbReference type="SUPFAM" id="SSF48264">
    <property type="entry name" value="Cytochrome P450"/>
    <property type="match status" value="1"/>
</dbReference>
<dbReference type="Proteomes" id="UP000250266">
    <property type="component" value="Unassembled WGS sequence"/>
</dbReference>
<evidence type="ECO:0000259" key="1">
    <source>
        <dbReference type="Pfam" id="PF12708"/>
    </source>
</evidence>
<keyword evidence="3" id="KW-1185">Reference proteome</keyword>
<dbReference type="InterPro" id="IPR024535">
    <property type="entry name" value="RHGA/B-epi-like_pectate_lyase"/>
</dbReference>
<gene>
    <name evidence="2" type="ORF">K432DRAFT_423459</name>
</gene>
<dbReference type="AlphaFoldDB" id="A0A8E2EFW8"/>
<proteinExistence type="predicted"/>
<dbReference type="OrthoDB" id="1046782at2759"/>
<protein>
    <submittedName>
        <fullName evidence="2">Glycoside hydrolase family 55 protein</fullName>
    </submittedName>
</protein>
<evidence type="ECO:0000313" key="2">
    <source>
        <dbReference type="EMBL" id="OCK83287.1"/>
    </source>
</evidence>
<organism evidence="2 3">
    <name type="scientific">Lepidopterella palustris CBS 459.81</name>
    <dbReference type="NCBI Taxonomy" id="1314670"/>
    <lineage>
        <taxon>Eukaryota</taxon>
        <taxon>Fungi</taxon>
        <taxon>Dikarya</taxon>
        <taxon>Ascomycota</taxon>
        <taxon>Pezizomycotina</taxon>
        <taxon>Dothideomycetes</taxon>
        <taxon>Pleosporomycetidae</taxon>
        <taxon>Mytilinidiales</taxon>
        <taxon>Argynnaceae</taxon>
        <taxon>Lepidopterella</taxon>
    </lineage>
</organism>
<dbReference type="CDD" id="cd23668">
    <property type="entry name" value="GH55_beta13glucanase-like"/>
    <property type="match status" value="1"/>
</dbReference>
<dbReference type="GO" id="GO:0020037">
    <property type="term" value="F:heme binding"/>
    <property type="evidence" value="ECO:0007669"/>
    <property type="project" value="InterPro"/>
</dbReference>
<sequence>MDELQEILNSEVADGAERPCITSSTFNDLDLKGLNKTEIKSIGASPVSGGLDTFLGNLIMVLPIYRRNMVPKFESALMTRPWWSTLTETFGICALRKRGGLQHCSYKEILRFWSAIPGCLPRVNIAQVVWEGATIPPGTSFLMFYVILVRLIMAFEIVSPKEAKGRPVLNALDSSAVPTSLTLVANPFKVGFKNTTANCTQIHGKVSNFSSTAYSKAIDASGPVNHLADFNDPSYWLKDISHQGLAAFNSNPPGYKVFRNVKDFGARGDGSTDDTAAINAAISAGGRCAPGVCQSSTVTPAIVYFPAGTYLVSTSITPYYMTQLIGNPNELPVIKPTVSFQGLGVIDADIYVNGKQGWGSTNVFYRQIRNFVIDLTPIPPNVAATGIHWPTAQATSIQNVQITMATASNSLQQGIFIEDGSAGFISDVNITGGLYGANIGNQQFTMRNLVISNAVVGISQIWDWSWTYSGLTISNCGTAFSMSNGGSGAQNVGSVNIIDSTINNCPVFVSTAWTPNSSPPAAGSLIIENVVLNNVPVAVTGPSGTVLAGTRGSMTITTWGQGHKYTPNGPTSFQGSFTPVARPGALLGSGTNRYYTKSKPQYAASPVASFISIRSAGARGDGSTDDTTAIQNALNSAASSSKIVFFDHGTYKVSNTIYIPPSSRIVGETYAVIMASGSLWSNINGPMPVIQVGRPGDSGSVEWSDMVVSTQGSAPGAVLIEWNLNAASGSGMWDIHTRIGGFRGSNLQVGNCPTMASPIPWTCLAAYMSMHITESGTGAYLENCWFWTADHDLDDASSTRVSIYTGRGLLVEASTIWLYGTAVEHHGLYQYNIANAHFVVAGFIQTETPYMQPVPNALTQPYPISPALSDPNYTSCLSGNCDALGLRILNSQNIFIYGAGLYSFFNNYNVHCSDAPASGGVENCQSEIFAIEGVDTNNIWVYSLSTVGSQSMVTVDGASLAGWGENQAGFSDMIAYFTYRIG</sequence>
<accession>A0A8E2EFW8</accession>
<dbReference type="PANTHER" id="PTHR33928:SF2">
    <property type="entry name" value="PECTATE LYASE SUPERFAMILY PROTEIN DOMAIN-CONTAINING PROTEIN-RELATED"/>
    <property type="match status" value="1"/>
</dbReference>
<dbReference type="InterPro" id="IPR012334">
    <property type="entry name" value="Pectin_lyas_fold"/>
</dbReference>